<feature type="transmembrane region" description="Helical" evidence="1">
    <location>
        <begin position="56"/>
        <end position="76"/>
    </location>
</feature>
<dbReference type="Proteomes" id="UP001204015">
    <property type="component" value="Unassembled WGS sequence"/>
</dbReference>
<keyword evidence="3" id="KW-1185">Reference proteome</keyword>
<keyword evidence="1" id="KW-0812">Transmembrane</keyword>
<proteinExistence type="predicted"/>
<gene>
    <name evidence="2" type="ORF">NG821_02160</name>
</gene>
<keyword evidence="1" id="KW-0472">Membrane</keyword>
<protein>
    <submittedName>
        <fullName evidence="2">DUF4293 domain-containing protein</fullName>
    </submittedName>
</protein>
<organism evidence="2 3">
    <name type="scientific">Segatella cerevisiae</name>
    <dbReference type="NCBI Taxonomy" id="2053716"/>
    <lineage>
        <taxon>Bacteria</taxon>
        <taxon>Pseudomonadati</taxon>
        <taxon>Bacteroidota</taxon>
        <taxon>Bacteroidia</taxon>
        <taxon>Bacteroidales</taxon>
        <taxon>Prevotellaceae</taxon>
        <taxon>Segatella</taxon>
    </lineage>
</organism>
<evidence type="ECO:0000313" key="3">
    <source>
        <dbReference type="Proteomes" id="UP001204015"/>
    </source>
</evidence>
<feature type="transmembrane region" description="Helical" evidence="1">
    <location>
        <begin position="116"/>
        <end position="133"/>
    </location>
</feature>
<evidence type="ECO:0000256" key="1">
    <source>
        <dbReference type="SAM" id="Phobius"/>
    </source>
</evidence>
<dbReference type="InterPro" id="IPR025635">
    <property type="entry name" value="DUF4293"/>
</dbReference>
<name>A0ABT1BUA1_9BACT</name>
<accession>A0ABT1BUA1</accession>
<dbReference type="Pfam" id="PF14126">
    <property type="entry name" value="DUF4293"/>
    <property type="match status" value="1"/>
</dbReference>
<reference evidence="2 3" key="1">
    <citation type="submission" date="2022-06" db="EMBL/GenBank/DDBJ databases">
        <title>A taxonomic note on the genus Prevotella: Description of four novel genera and emended description of the genera Hallella and Xylanibacter.</title>
        <authorList>
            <person name="Hitch T.C.A."/>
        </authorList>
    </citation>
    <scope>NUCLEOTIDE SEQUENCE [LARGE SCALE GENOMIC DNA]</scope>
    <source>
        <strain evidence="2 3">DSM 100619</strain>
    </source>
</reference>
<feature type="transmembrane region" description="Helical" evidence="1">
    <location>
        <begin position="85"/>
        <end position="104"/>
    </location>
</feature>
<keyword evidence="1" id="KW-1133">Transmembrane helix</keyword>
<dbReference type="RefSeq" id="WP_252760016.1">
    <property type="nucleotide sequence ID" value="NZ_JAMXLY010000004.1"/>
</dbReference>
<sequence>MLQRKQSLYLLLALVVTVLCMSLSLGVIEPKGMGMNSIVYNIGICHGSFKGTYPEWPLFGLLLMTCPLNIAAIFLFHKRDVQIKLCWVCIVLCVLWYAYFLHIVFHEFNAVGTFHFNWTVCLPVVAIILYLLARGGIRHDEKLLKAADRIR</sequence>
<evidence type="ECO:0000313" key="2">
    <source>
        <dbReference type="EMBL" id="MCO6024656.1"/>
    </source>
</evidence>
<comment type="caution">
    <text evidence="2">The sequence shown here is derived from an EMBL/GenBank/DDBJ whole genome shotgun (WGS) entry which is preliminary data.</text>
</comment>
<dbReference type="EMBL" id="JAMXLY010000004">
    <property type="protein sequence ID" value="MCO6024656.1"/>
    <property type="molecule type" value="Genomic_DNA"/>
</dbReference>